<proteinExistence type="inferred from homology"/>
<dbReference type="InterPro" id="IPR020930">
    <property type="entry name" value="Ribosomal_uL5_bac-type"/>
</dbReference>
<evidence type="ECO:0000313" key="10">
    <source>
        <dbReference type="EMBL" id="OLR55693.1"/>
    </source>
</evidence>
<comment type="caution">
    <text evidence="10">The sequence shown here is derived from an EMBL/GenBank/DDBJ whole genome shotgun (WGS) entry which is preliminary data.</text>
</comment>
<comment type="subunit">
    <text evidence="6">Part of the 50S ribosomal subunit; part of the 5S rRNA/L5/L18/L25 subcomplex. Contacts the 5S rRNA and the P site tRNA. Forms a bridge to the 30S subunit in the 70S ribosome.</text>
</comment>
<dbReference type="STRING" id="1261640.BHK98_06215"/>
<keyword evidence="2 6" id="KW-0689">Ribosomal protein</keyword>
<evidence type="ECO:0000256" key="7">
    <source>
        <dbReference type="RuleBase" id="RU003930"/>
    </source>
</evidence>
<dbReference type="Pfam" id="PF00281">
    <property type="entry name" value="Ribosomal_L5"/>
    <property type="match status" value="1"/>
</dbReference>
<dbReference type="EMBL" id="MJIE01000001">
    <property type="protein sequence ID" value="OLR55693.1"/>
    <property type="molecule type" value="Genomic_DNA"/>
</dbReference>
<dbReference type="OrthoDB" id="9806626at2"/>
<keyword evidence="11" id="KW-1185">Reference proteome</keyword>
<evidence type="ECO:0000256" key="2">
    <source>
        <dbReference type="ARBA" id="ARBA00022980"/>
    </source>
</evidence>
<name>A0A1Q9JHL0_9FIRM</name>
<dbReference type="InterPro" id="IPR022803">
    <property type="entry name" value="Ribosomal_uL5_dom_sf"/>
</dbReference>
<dbReference type="AlphaFoldDB" id="A0A1Q9JHL0"/>
<comment type="similarity">
    <text evidence="1 6 7">Belongs to the universal ribosomal protein uL5 family.</text>
</comment>
<dbReference type="GO" id="GO:0006412">
    <property type="term" value="P:translation"/>
    <property type="evidence" value="ECO:0007669"/>
    <property type="project" value="UniProtKB-UniRule"/>
</dbReference>
<dbReference type="Gene3D" id="3.30.1440.10">
    <property type="match status" value="1"/>
</dbReference>
<dbReference type="GO" id="GO:0003735">
    <property type="term" value="F:structural constituent of ribosome"/>
    <property type="evidence" value="ECO:0007669"/>
    <property type="project" value="InterPro"/>
</dbReference>
<dbReference type="PROSITE" id="PS00358">
    <property type="entry name" value="RIBOSOMAL_L5"/>
    <property type="match status" value="1"/>
</dbReference>
<organism evidence="10 11">
    <name type="scientific">Hornefia porci</name>
    <dbReference type="NCBI Taxonomy" id="2652292"/>
    <lineage>
        <taxon>Bacteria</taxon>
        <taxon>Bacillati</taxon>
        <taxon>Bacillota</taxon>
        <taxon>Clostridia</taxon>
        <taxon>Peptostreptococcales</taxon>
        <taxon>Anaerovoracaceae</taxon>
        <taxon>Hornefia</taxon>
    </lineage>
</organism>
<dbReference type="FunFam" id="3.30.1440.10:FF:000001">
    <property type="entry name" value="50S ribosomal protein L5"/>
    <property type="match status" value="1"/>
</dbReference>
<dbReference type="RefSeq" id="WP_075712683.1">
    <property type="nucleotide sequence ID" value="NZ_MJIE01000001.1"/>
</dbReference>
<evidence type="ECO:0000256" key="6">
    <source>
        <dbReference type="HAMAP-Rule" id="MF_01333"/>
    </source>
</evidence>
<feature type="domain" description="Large ribosomal subunit protein uL5 C-terminal" evidence="9">
    <location>
        <begin position="85"/>
        <end position="178"/>
    </location>
</feature>
<dbReference type="Proteomes" id="UP000187404">
    <property type="component" value="Unassembled WGS sequence"/>
</dbReference>
<evidence type="ECO:0000256" key="4">
    <source>
        <dbReference type="ARBA" id="ARBA00035245"/>
    </source>
</evidence>
<dbReference type="InterPro" id="IPR002132">
    <property type="entry name" value="Ribosomal_uL5"/>
</dbReference>
<feature type="domain" description="Large ribosomal subunit protein uL5 N-terminal" evidence="8">
    <location>
        <begin position="25"/>
        <end position="81"/>
    </location>
</feature>
<dbReference type="InterPro" id="IPR020929">
    <property type="entry name" value="Ribosomal_uL5_CS"/>
</dbReference>
<evidence type="ECO:0000256" key="1">
    <source>
        <dbReference type="ARBA" id="ARBA00008553"/>
    </source>
</evidence>
<dbReference type="SUPFAM" id="SSF55282">
    <property type="entry name" value="RL5-like"/>
    <property type="match status" value="1"/>
</dbReference>
<dbReference type="InterPro" id="IPR031309">
    <property type="entry name" value="Ribosomal_uL5_C"/>
</dbReference>
<reference evidence="10 11" key="1">
    <citation type="journal article" date="2016" name="Appl. Environ. Microbiol.">
        <title>Function and Phylogeny of Bacterial Butyryl Coenzyme A:Acetate Transferases and Their Diversity in the Proximal Colon of Swine.</title>
        <authorList>
            <person name="Trachsel J."/>
            <person name="Bayles D.O."/>
            <person name="Looft T."/>
            <person name="Levine U.Y."/>
            <person name="Allen H.K."/>
        </authorList>
    </citation>
    <scope>NUCLEOTIDE SEQUENCE [LARGE SCALE GENOMIC DNA]</scope>
    <source>
        <strain evidence="10 11">68-3-10</strain>
    </source>
</reference>
<keyword evidence="6" id="KW-0699">rRNA-binding</keyword>
<comment type="function">
    <text evidence="5">This is one of the proteins that bind and probably mediate the attachment of the 5S RNA into the large ribosomal subunit, where it forms part of the central protuberance. In the 70S ribosome it contacts protein S13 of the 30S subunit (bridge B1b), connecting the 2 subunits; this bridge is implicated in subunit movement. Contacts the P site tRNA; the 5S rRNA and some of its associated proteins might help stabilize positioning of ribosome-bound tRNAs.</text>
</comment>
<dbReference type="GO" id="GO:0005840">
    <property type="term" value="C:ribosome"/>
    <property type="evidence" value="ECO:0007669"/>
    <property type="project" value="UniProtKB-KW"/>
</dbReference>
<evidence type="ECO:0000313" key="11">
    <source>
        <dbReference type="Proteomes" id="UP000187404"/>
    </source>
</evidence>
<dbReference type="HAMAP" id="MF_01333_B">
    <property type="entry name" value="Ribosomal_uL5_B"/>
    <property type="match status" value="1"/>
</dbReference>
<accession>A0A1Q9JHL0</accession>
<comment type="function">
    <text evidence="6">This is 1 of the proteins that bind and probably mediate the attachment of the 5S RNA into the large ribosomal subunit, where it forms part of the central protuberance. In the 70S ribosome it contacts protein S13 of the 30S subunit (bridge B1b), connecting the 2 subunits; this bridge is implicated in subunit movement. Contacts the P site tRNA; the 5S rRNA and some of its associated proteins might help stabilize positioning of ribosome-bound tRNAs.</text>
</comment>
<dbReference type="Pfam" id="PF00673">
    <property type="entry name" value="Ribosomal_L5_C"/>
    <property type="match status" value="1"/>
</dbReference>
<evidence type="ECO:0000259" key="9">
    <source>
        <dbReference type="Pfam" id="PF00673"/>
    </source>
</evidence>
<evidence type="ECO:0000259" key="8">
    <source>
        <dbReference type="Pfam" id="PF00281"/>
    </source>
</evidence>
<gene>
    <name evidence="6" type="primary">rplE</name>
    <name evidence="10" type="ORF">BHK98_06215</name>
</gene>
<sequence length="182" mass="20534">MAARLKETYDKEVFNALKDRFQYKNVMEVPRLTKVTINMGLGEAKENAKVLESAVEEIGLISGQRPVVTKAKKSIANFKVRQGMPVGAKVTLRGDNMYVFVDKLFNISLPRVRDFKGVSRNSFDGRGNYSMGLKEQLIFPEINYDDVDTIKGMNIVFTTTAKTDEEAQALLELLGMPFEKQQ</sequence>
<evidence type="ECO:0000256" key="3">
    <source>
        <dbReference type="ARBA" id="ARBA00023274"/>
    </source>
</evidence>
<dbReference type="InterPro" id="IPR031310">
    <property type="entry name" value="Ribosomal_uL5_N"/>
</dbReference>
<dbReference type="GO" id="GO:1990904">
    <property type="term" value="C:ribonucleoprotein complex"/>
    <property type="evidence" value="ECO:0007669"/>
    <property type="project" value="UniProtKB-KW"/>
</dbReference>
<evidence type="ECO:0000256" key="5">
    <source>
        <dbReference type="ARBA" id="ARBA00058604"/>
    </source>
</evidence>
<dbReference type="NCBIfam" id="NF000585">
    <property type="entry name" value="PRK00010.1"/>
    <property type="match status" value="1"/>
</dbReference>
<keyword evidence="6" id="KW-0694">RNA-binding</keyword>
<keyword evidence="6" id="KW-0820">tRNA-binding</keyword>
<keyword evidence="3 6" id="KW-0687">Ribonucleoprotein</keyword>
<dbReference type="PANTHER" id="PTHR11994">
    <property type="entry name" value="60S RIBOSOMAL PROTEIN L11-RELATED"/>
    <property type="match status" value="1"/>
</dbReference>
<protein>
    <recommendedName>
        <fullName evidence="4 6">Large ribosomal subunit protein uL5</fullName>
    </recommendedName>
</protein>
<dbReference type="PIRSF" id="PIRSF002161">
    <property type="entry name" value="Ribosomal_L5"/>
    <property type="match status" value="1"/>
</dbReference>
<dbReference type="GO" id="GO:0019843">
    <property type="term" value="F:rRNA binding"/>
    <property type="evidence" value="ECO:0007669"/>
    <property type="project" value="UniProtKB-UniRule"/>
</dbReference>
<dbReference type="GO" id="GO:0000049">
    <property type="term" value="F:tRNA binding"/>
    <property type="evidence" value="ECO:0007669"/>
    <property type="project" value="UniProtKB-UniRule"/>
</dbReference>